<dbReference type="InterPro" id="IPR042266">
    <property type="entry name" value="PPPDE_sf"/>
</dbReference>
<protein>
    <submittedName>
        <fullName evidence="5">PPPDE peptidase domain-containing protein</fullName>
    </submittedName>
</protein>
<feature type="domain" description="PPPDE" evidence="4">
    <location>
        <begin position="4"/>
        <end position="146"/>
    </location>
</feature>
<evidence type="ECO:0000313" key="6">
    <source>
        <dbReference type="Proteomes" id="UP000243217"/>
    </source>
</evidence>
<gene>
    <name evidence="5" type="ORF">THRCLA_08679</name>
</gene>
<keyword evidence="6" id="KW-1185">Reference proteome</keyword>
<keyword evidence="3" id="KW-0378">Hydrolase</keyword>
<dbReference type="GO" id="GO:0070646">
    <property type="term" value="P:protein modification by small protein removal"/>
    <property type="evidence" value="ECO:0007669"/>
    <property type="project" value="TreeGrafter"/>
</dbReference>
<dbReference type="AlphaFoldDB" id="A0A1V9Z3P4"/>
<accession>A0A1V9Z3P4</accession>
<dbReference type="PANTHER" id="PTHR12378">
    <property type="entry name" value="DESUMOYLATING ISOPEPTIDASE"/>
    <property type="match status" value="1"/>
</dbReference>
<dbReference type="EMBL" id="JNBS01002319">
    <property type="protein sequence ID" value="OQR92532.1"/>
    <property type="molecule type" value="Genomic_DNA"/>
</dbReference>
<comment type="caution">
    <text evidence="5">The sequence shown here is derived from an EMBL/GenBank/DDBJ whole genome shotgun (WGS) entry which is preliminary data.</text>
</comment>
<evidence type="ECO:0000256" key="1">
    <source>
        <dbReference type="ARBA" id="ARBA00008140"/>
    </source>
</evidence>
<comment type="similarity">
    <text evidence="1">Belongs to the DeSI family.</text>
</comment>
<feature type="non-terminal residue" evidence="5">
    <location>
        <position position="231"/>
    </location>
</feature>
<keyword evidence="2" id="KW-0645">Protease</keyword>
<dbReference type="PROSITE" id="PS51858">
    <property type="entry name" value="PPPDE"/>
    <property type="match status" value="1"/>
</dbReference>
<proteinExistence type="inferred from homology"/>
<dbReference type="GO" id="GO:0006508">
    <property type="term" value="P:proteolysis"/>
    <property type="evidence" value="ECO:0007669"/>
    <property type="project" value="UniProtKB-KW"/>
</dbReference>
<evidence type="ECO:0000256" key="3">
    <source>
        <dbReference type="ARBA" id="ARBA00022801"/>
    </source>
</evidence>
<evidence type="ECO:0000256" key="2">
    <source>
        <dbReference type="ARBA" id="ARBA00022670"/>
    </source>
</evidence>
<reference evidence="5 6" key="1">
    <citation type="journal article" date="2014" name="Genome Biol. Evol.">
        <title>The secreted proteins of Achlya hypogyna and Thraustotheca clavata identify the ancestral oomycete secretome and reveal gene acquisitions by horizontal gene transfer.</title>
        <authorList>
            <person name="Misner I."/>
            <person name="Blouin N."/>
            <person name="Leonard G."/>
            <person name="Richards T.A."/>
            <person name="Lane C.E."/>
        </authorList>
    </citation>
    <scope>NUCLEOTIDE SEQUENCE [LARGE SCALE GENOMIC DNA]</scope>
    <source>
        <strain evidence="5 6">ATCC 34112</strain>
    </source>
</reference>
<dbReference type="PANTHER" id="PTHR12378:SF7">
    <property type="entry name" value="DESUMOYLATING ISOPEPTIDASE 1"/>
    <property type="match status" value="1"/>
</dbReference>
<sequence length="231" mass="25731">MTEYRVALHVYDLSRGMARQMSASLLGMHIEGVWHTGVVVYGLEFFFGGGIQAVPPAQVAETYGNPYQVIEMGNTQVPQSEFIAFLQEIQPRFTAATYNLLSNNCNNFSNEVANFLLGENIPQHILELPERVLSTPMGAMFRPMVEELQGRMAQNIQMHHNPSPLNNIAPPVIAQKSLKDYKQTFISSLPETYVDKIVARISSLSPSESEAIDRLVKFTKDGDISALTPQD</sequence>
<evidence type="ECO:0000259" key="4">
    <source>
        <dbReference type="PROSITE" id="PS51858"/>
    </source>
</evidence>
<dbReference type="STRING" id="74557.A0A1V9Z3P4"/>
<dbReference type="GO" id="GO:0008233">
    <property type="term" value="F:peptidase activity"/>
    <property type="evidence" value="ECO:0007669"/>
    <property type="project" value="UniProtKB-KW"/>
</dbReference>
<dbReference type="Proteomes" id="UP000243217">
    <property type="component" value="Unassembled WGS sequence"/>
</dbReference>
<organism evidence="5 6">
    <name type="scientific">Thraustotheca clavata</name>
    <dbReference type="NCBI Taxonomy" id="74557"/>
    <lineage>
        <taxon>Eukaryota</taxon>
        <taxon>Sar</taxon>
        <taxon>Stramenopiles</taxon>
        <taxon>Oomycota</taxon>
        <taxon>Saprolegniomycetes</taxon>
        <taxon>Saprolegniales</taxon>
        <taxon>Achlyaceae</taxon>
        <taxon>Thraustotheca</taxon>
    </lineage>
</organism>
<dbReference type="Pfam" id="PF05903">
    <property type="entry name" value="Peptidase_C97"/>
    <property type="match status" value="1"/>
</dbReference>
<dbReference type="SMART" id="SM01179">
    <property type="entry name" value="DUF862"/>
    <property type="match status" value="1"/>
</dbReference>
<evidence type="ECO:0000313" key="5">
    <source>
        <dbReference type="EMBL" id="OQR92532.1"/>
    </source>
</evidence>
<dbReference type="Gene3D" id="3.90.1720.30">
    <property type="entry name" value="PPPDE domains"/>
    <property type="match status" value="1"/>
</dbReference>
<dbReference type="OrthoDB" id="21221at2759"/>
<name>A0A1V9Z3P4_9STRA</name>
<dbReference type="InterPro" id="IPR008580">
    <property type="entry name" value="PPPDE_dom"/>
</dbReference>